<protein>
    <submittedName>
        <fullName evidence="1">Uncharacterized protein</fullName>
    </submittedName>
</protein>
<accession>A0A8J6ULV0</accession>
<sequence>MKSNLNFFAFLLVITFFSCKNGSTFSDFQYAEKPETITCQGLVPNLYKEALYAFEDDIVAFYGKEKPNNSLTQAYYQFIRDANAKRVNYSGIASEHTLKIFEALKNEGDLWDAENPNSHLNYKGTLMSCVATNIHDESLKTTMNALISTNSMSPKLFGAPLMSSYRSILSDKYLATYVAFDLFYANLFNLNKTPQS</sequence>
<dbReference type="RefSeq" id="WP_188216997.1">
    <property type="nucleotide sequence ID" value="NZ_BAABGH010000002.1"/>
</dbReference>
<comment type="caution">
    <text evidence="1">The sequence shown here is derived from an EMBL/GenBank/DDBJ whole genome shotgun (WGS) entry which is preliminary data.</text>
</comment>
<evidence type="ECO:0000313" key="1">
    <source>
        <dbReference type="EMBL" id="MBD0836506.1"/>
    </source>
</evidence>
<reference evidence="1" key="2">
    <citation type="submission" date="2020-09" db="EMBL/GenBank/DDBJ databases">
        <authorList>
            <person name="Wu Z."/>
        </authorList>
    </citation>
    <scope>NUCLEOTIDE SEQUENCE</scope>
    <source>
        <strain evidence="1">SC17</strain>
    </source>
</reference>
<proteinExistence type="predicted"/>
<reference evidence="1" key="1">
    <citation type="journal article" date="2013" name="Int. J. Syst. Evol. Microbiol.">
        <title>Aestuariibaculum suncheonense gen. nov., sp. nov., a marine bacterium of the family Flavobacteriaceae isolated from a tidal flat and emended descriptions of the genera Gaetbulibacter and Tamlana.</title>
        <authorList>
            <person name="Jeong S.H."/>
            <person name="Park M.S."/>
            <person name="Jin H.M."/>
            <person name="Lee K."/>
            <person name="Park W."/>
            <person name="Jeon C.O."/>
        </authorList>
    </citation>
    <scope>NUCLEOTIDE SEQUENCE</scope>
    <source>
        <strain evidence="1">SC17</strain>
    </source>
</reference>
<keyword evidence="2" id="KW-1185">Reference proteome</keyword>
<dbReference type="PROSITE" id="PS51257">
    <property type="entry name" value="PROKAR_LIPOPROTEIN"/>
    <property type="match status" value="1"/>
</dbReference>
<organism evidence="1 2">
    <name type="scientific">Aestuariibaculum suncheonense</name>
    <dbReference type="NCBI Taxonomy" id="1028745"/>
    <lineage>
        <taxon>Bacteria</taxon>
        <taxon>Pseudomonadati</taxon>
        <taxon>Bacteroidota</taxon>
        <taxon>Flavobacteriia</taxon>
        <taxon>Flavobacteriales</taxon>
        <taxon>Flavobacteriaceae</taxon>
    </lineage>
</organism>
<dbReference type="EMBL" id="JACVXC010000005">
    <property type="protein sequence ID" value="MBD0836506.1"/>
    <property type="molecule type" value="Genomic_DNA"/>
</dbReference>
<gene>
    <name evidence="1" type="ORF">ICJ84_13770</name>
</gene>
<evidence type="ECO:0000313" key="2">
    <source>
        <dbReference type="Proteomes" id="UP000602057"/>
    </source>
</evidence>
<dbReference type="Proteomes" id="UP000602057">
    <property type="component" value="Unassembled WGS sequence"/>
</dbReference>
<name>A0A8J6ULV0_9FLAO</name>
<dbReference type="AlphaFoldDB" id="A0A8J6ULV0"/>